<dbReference type="GO" id="GO:0006355">
    <property type="term" value="P:regulation of DNA-templated transcription"/>
    <property type="evidence" value="ECO:0007669"/>
    <property type="project" value="InterPro"/>
</dbReference>
<dbReference type="RefSeq" id="WP_061276090.1">
    <property type="nucleotide sequence ID" value="NZ_CBCRXN010000057.1"/>
</dbReference>
<dbReference type="Gene3D" id="3.30.450.80">
    <property type="entry name" value="Transcription factor LuxR-like, autoinducer-binding domain"/>
    <property type="match status" value="1"/>
</dbReference>
<evidence type="ECO:0000313" key="5">
    <source>
        <dbReference type="Proteomes" id="UP000248257"/>
    </source>
</evidence>
<dbReference type="InterPro" id="IPR005143">
    <property type="entry name" value="TF_LuxR_autoind-bd_dom"/>
</dbReference>
<keyword evidence="5" id="KW-1185">Reference proteome</keyword>
<protein>
    <submittedName>
        <fullName evidence="4">Transcriptional regulator</fullName>
    </submittedName>
</protein>
<keyword evidence="1" id="KW-0805">Transcription regulation</keyword>
<name>A0A318PQW6_KOMXY</name>
<evidence type="ECO:0000313" key="4">
    <source>
        <dbReference type="EMBL" id="PYD55873.1"/>
    </source>
</evidence>
<dbReference type="Proteomes" id="UP000248257">
    <property type="component" value="Unassembled WGS sequence"/>
</dbReference>
<dbReference type="STRING" id="1220579.GCA_001571345_02906"/>
<dbReference type="SMART" id="SM00421">
    <property type="entry name" value="HTH_LUXR"/>
    <property type="match status" value="1"/>
</dbReference>
<dbReference type="Pfam" id="PF03472">
    <property type="entry name" value="Autoind_bind"/>
    <property type="match status" value="1"/>
</dbReference>
<evidence type="ECO:0000256" key="1">
    <source>
        <dbReference type="ARBA" id="ARBA00023015"/>
    </source>
</evidence>
<dbReference type="EMBL" id="NKUC01000043">
    <property type="protein sequence ID" value="PYD55873.1"/>
    <property type="molecule type" value="Genomic_DNA"/>
</dbReference>
<reference evidence="4 5" key="1">
    <citation type="submission" date="2017-07" db="EMBL/GenBank/DDBJ databases">
        <title>A draft genome sequence of Komagataeibacter xylinus LMG 1515.</title>
        <authorList>
            <person name="Skraban J."/>
            <person name="Cleenwerck I."/>
            <person name="Vandamme P."/>
            <person name="Trcek J."/>
        </authorList>
    </citation>
    <scope>NUCLEOTIDE SEQUENCE [LARGE SCALE GENOMIC DNA]</scope>
    <source>
        <strain evidence="4 5">LMG 1515</strain>
    </source>
</reference>
<evidence type="ECO:0000256" key="2">
    <source>
        <dbReference type="ARBA" id="ARBA00023125"/>
    </source>
</evidence>
<dbReference type="PROSITE" id="PS00622">
    <property type="entry name" value="HTH_LUXR_1"/>
    <property type="match status" value="1"/>
</dbReference>
<dbReference type="Pfam" id="PF00196">
    <property type="entry name" value="GerE"/>
    <property type="match status" value="1"/>
</dbReference>
<organism evidence="4 5">
    <name type="scientific">Komagataeibacter xylinus</name>
    <name type="common">Gluconacetobacter xylinus</name>
    <dbReference type="NCBI Taxonomy" id="28448"/>
    <lineage>
        <taxon>Bacteria</taxon>
        <taxon>Pseudomonadati</taxon>
        <taxon>Pseudomonadota</taxon>
        <taxon>Alphaproteobacteria</taxon>
        <taxon>Acetobacterales</taxon>
        <taxon>Acetobacteraceae</taxon>
        <taxon>Komagataeibacter</taxon>
    </lineage>
</organism>
<dbReference type="InterPro" id="IPR036693">
    <property type="entry name" value="TF_LuxR_autoind-bd_dom_sf"/>
</dbReference>
<accession>A0A318PQW6</accession>
<dbReference type="GO" id="GO:0003677">
    <property type="term" value="F:DNA binding"/>
    <property type="evidence" value="ECO:0007669"/>
    <property type="project" value="UniProtKB-KW"/>
</dbReference>
<dbReference type="Gene3D" id="1.10.10.10">
    <property type="entry name" value="Winged helix-like DNA-binding domain superfamily/Winged helix DNA-binding domain"/>
    <property type="match status" value="1"/>
</dbReference>
<keyword evidence="3" id="KW-0804">Transcription</keyword>
<dbReference type="OrthoDB" id="7345476at2"/>
<proteinExistence type="predicted"/>
<dbReference type="AlphaFoldDB" id="A0A318PQW6"/>
<dbReference type="PANTHER" id="PTHR44688">
    <property type="entry name" value="DNA-BINDING TRANSCRIPTIONAL ACTIVATOR DEVR_DOSR"/>
    <property type="match status" value="1"/>
</dbReference>
<dbReference type="CDD" id="cd06170">
    <property type="entry name" value="LuxR_C_like"/>
    <property type="match status" value="1"/>
</dbReference>
<evidence type="ECO:0000256" key="3">
    <source>
        <dbReference type="ARBA" id="ARBA00023163"/>
    </source>
</evidence>
<dbReference type="SUPFAM" id="SSF46894">
    <property type="entry name" value="C-terminal effector domain of the bipartite response regulators"/>
    <property type="match status" value="1"/>
</dbReference>
<dbReference type="PRINTS" id="PR00038">
    <property type="entry name" value="HTHLUXR"/>
</dbReference>
<dbReference type="InterPro" id="IPR000792">
    <property type="entry name" value="Tscrpt_reg_LuxR_C"/>
</dbReference>
<dbReference type="InterPro" id="IPR036388">
    <property type="entry name" value="WH-like_DNA-bd_sf"/>
</dbReference>
<dbReference type="PROSITE" id="PS50043">
    <property type="entry name" value="HTH_LUXR_2"/>
    <property type="match status" value="1"/>
</dbReference>
<comment type="caution">
    <text evidence="4">The sequence shown here is derived from an EMBL/GenBank/DDBJ whole genome shotgun (WGS) entry which is preliminary data.</text>
</comment>
<keyword evidence="2" id="KW-0238">DNA-binding</keyword>
<dbReference type="InterPro" id="IPR016032">
    <property type="entry name" value="Sig_transdc_resp-reg_C-effctor"/>
</dbReference>
<sequence length="239" mass="26973">MNRDLMDNSTLDTLEAMLRTRTIEELAQQFHKAVDAIGEFYCLLANVNKFQPGAIRPTLSSYPKEWTTHYIGNNYGQVDPLLPRAMQTTVGFEWNTCDAMMNKKEWALAADIYEIGVQDGFVLPIHGPGSSVFFASFGQAGRTMPLRMQIALSMLTMQYHQRYQQLTAPQVIQPDILTARERECLAWVANGRTTSEVAEILNVNDNTIKFHLKNAQRKLECTNRVTTVIKALSLGLISI</sequence>
<dbReference type="SUPFAM" id="SSF75516">
    <property type="entry name" value="Pheromone-binding domain of LuxR-like quorum-sensing transcription factors"/>
    <property type="match status" value="1"/>
</dbReference>
<gene>
    <name evidence="4" type="ORF">CFR75_14065</name>
</gene>
<dbReference type="PANTHER" id="PTHR44688:SF16">
    <property type="entry name" value="DNA-BINDING TRANSCRIPTIONAL ACTIVATOR DEVR_DOSR"/>
    <property type="match status" value="1"/>
</dbReference>